<organism evidence="1 2">
    <name type="scientific">Porites evermanni</name>
    <dbReference type="NCBI Taxonomy" id="104178"/>
    <lineage>
        <taxon>Eukaryota</taxon>
        <taxon>Metazoa</taxon>
        <taxon>Cnidaria</taxon>
        <taxon>Anthozoa</taxon>
        <taxon>Hexacorallia</taxon>
        <taxon>Scleractinia</taxon>
        <taxon>Fungiina</taxon>
        <taxon>Poritidae</taxon>
        <taxon>Porites</taxon>
    </lineage>
</organism>
<proteinExistence type="predicted"/>
<evidence type="ECO:0000313" key="2">
    <source>
        <dbReference type="Proteomes" id="UP001159427"/>
    </source>
</evidence>
<dbReference type="Proteomes" id="UP001159427">
    <property type="component" value="Unassembled WGS sequence"/>
</dbReference>
<name>A0ABN8M3X0_9CNID</name>
<dbReference type="EMBL" id="CALNXI010000236">
    <property type="protein sequence ID" value="CAH3022860.1"/>
    <property type="molecule type" value="Genomic_DNA"/>
</dbReference>
<protein>
    <submittedName>
        <fullName evidence="1">Uncharacterized protein</fullName>
    </submittedName>
</protein>
<sequence>MMAVRLAAAAFPRETLSQASGVNYLVPRSPTPCKQALNRGLTYVFKKFNIPLGERQSLKEALAKSTGQKCCDTRKLVKRGKGRLVFNDKDRNHVNSAKTAAFTRETLSQASGVNYLYPEIVEEIFEYVFKKFNVKDGERQALKETLAKRIGQKCCDTRKVVNRVSCCQSPVPKIPLKIHLLKTDMLEYIVVCQLKKLCGLCQGTI</sequence>
<keyword evidence="2" id="KW-1185">Reference proteome</keyword>
<gene>
    <name evidence="1" type="ORF">PEVE_00017100</name>
</gene>
<evidence type="ECO:0000313" key="1">
    <source>
        <dbReference type="EMBL" id="CAH3022860.1"/>
    </source>
</evidence>
<reference evidence="1 2" key="1">
    <citation type="submission" date="2022-05" db="EMBL/GenBank/DDBJ databases">
        <authorList>
            <consortium name="Genoscope - CEA"/>
            <person name="William W."/>
        </authorList>
    </citation>
    <scope>NUCLEOTIDE SEQUENCE [LARGE SCALE GENOMIC DNA]</scope>
</reference>
<accession>A0ABN8M3X0</accession>
<comment type="caution">
    <text evidence="1">The sequence shown here is derived from an EMBL/GenBank/DDBJ whole genome shotgun (WGS) entry which is preliminary data.</text>
</comment>